<proteinExistence type="predicted"/>
<dbReference type="InterPro" id="IPR055335">
    <property type="entry name" value="Ucp6/RUP1"/>
</dbReference>
<feature type="region of interest" description="Disordered" evidence="2">
    <location>
        <begin position="739"/>
        <end position="782"/>
    </location>
</feature>
<feature type="coiled-coil region" evidence="1">
    <location>
        <begin position="560"/>
        <end position="587"/>
    </location>
</feature>
<feature type="region of interest" description="Disordered" evidence="2">
    <location>
        <begin position="886"/>
        <end position="932"/>
    </location>
</feature>
<dbReference type="InterPro" id="IPR003903">
    <property type="entry name" value="UIM_dom"/>
</dbReference>
<feature type="compositionally biased region" description="Polar residues" evidence="2">
    <location>
        <begin position="176"/>
        <end position="188"/>
    </location>
</feature>
<organism evidence="3 4">
    <name type="scientific">Humicola insolens</name>
    <name type="common">Soft-rot fungus</name>
    <dbReference type="NCBI Taxonomy" id="85995"/>
    <lineage>
        <taxon>Eukaryota</taxon>
        <taxon>Fungi</taxon>
        <taxon>Dikarya</taxon>
        <taxon>Ascomycota</taxon>
        <taxon>Pezizomycotina</taxon>
        <taxon>Sordariomycetes</taxon>
        <taxon>Sordariomycetidae</taxon>
        <taxon>Sordariales</taxon>
        <taxon>Chaetomiaceae</taxon>
        <taxon>Mycothermus</taxon>
    </lineage>
</organism>
<feature type="compositionally biased region" description="Low complexity" evidence="2">
    <location>
        <begin position="923"/>
        <end position="932"/>
    </location>
</feature>
<evidence type="ECO:0000256" key="1">
    <source>
        <dbReference type="SAM" id="Coils"/>
    </source>
</evidence>
<evidence type="ECO:0000256" key="2">
    <source>
        <dbReference type="SAM" id="MobiDB-lite"/>
    </source>
</evidence>
<evidence type="ECO:0000313" key="4">
    <source>
        <dbReference type="Proteomes" id="UP001583172"/>
    </source>
</evidence>
<feature type="compositionally biased region" description="Polar residues" evidence="2">
    <location>
        <begin position="752"/>
        <end position="772"/>
    </location>
</feature>
<comment type="caution">
    <text evidence="3">The sequence shown here is derived from an EMBL/GenBank/DDBJ whole genome shotgun (WGS) entry which is preliminary data.</text>
</comment>
<dbReference type="PROSITE" id="PS50330">
    <property type="entry name" value="UIM"/>
    <property type="match status" value="1"/>
</dbReference>
<dbReference type="PANTHER" id="PTHR39597:SF1">
    <property type="entry name" value="UBA DOMAIN-CONTAINING PROTEIN RUP1"/>
    <property type="match status" value="1"/>
</dbReference>
<evidence type="ECO:0000313" key="3">
    <source>
        <dbReference type="EMBL" id="KAL1839476.1"/>
    </source>
</evidence>
<dbReference type="EMBL" id="JAZGSY010000155">
    <property type="protein sequence ID" value="KAL1839476.1"/>
    <property type="molecule type" value="Genomic_DNA"/>
</dbReference>
<dbReference type="PANTHER" id="PTHR39597">
    <property type="entry name" value="UBA DOMAIN-CONTAINING PROTEIN RUP1"/>
    <property type="match status" value="1"/>
</dbReference>
<gene>
    <name evidence="3" type="ORF">VTJ49DRAFT_1485</name>
</gene>
<accession>A0ABR3VEC7</accession>
<keyword evidence="4" id="KW-1185">Reference proteome</keyword>
<feature type="compositionally biased region" description="Pro residues" evidence="2">
    <location>
        <begin position="160"/>
        <end position="175"/>
    </location>
</feature>
<feature type="region of interest" description="Disordered" evidence="2">
    <location>
        <begin position="154"/>
        <end position="198"/>
    </location>
</feature>
<evidence type="ECO:0008006" key="5">
    <source>
        <dbReference type="Google" id="ProtNLM"/>
    </source>
</evidence>
<name>A0ABR3VEC7_HUMIN</name>
<sequence>MALNAPSVAVTDDQIDTVASITGFMDRAVLTNALRSHRGDISSVVNEYFDSDVQFRRKYGWDESAFSAGREGDDSLAANNNSFSIHAPTVLYGTDPNSFYGAPSRPPSRVNNRSPMSRVADIATAEYTSDTPTSRQEEEDQLQRAISASLGDSGMQTPLAFPPPPLAFPPPPPMPQQSGVTTSGNESGVQFGPANRPEYEPDEWAMVRLANRDPDADPALRTRKPGAPVLLRCRNETEWNKHRLGALLMIYQTIPAARNALLRTGETPGYGYGNKSDWWQGQAIAVPAQEPRDVVGDRVRVSWTDELHRLMAFLEGTDRAYGTADLLTRAGNPEDHILDNAEKDFFYNFAMSHQLPDGDPNILSTFMSSVEIGALEDLAVQATDSFGILDLQIRDDAELEFQTLYHALDWMFFTEFKLAKEDRTTARTAWMSQVSEVFTCRLQGVKKLPHAIDVPETLYLDRYLKNNYREIRELQLDMVEAMKAADAVKQKEEELLRWVNPQTGKVYDDRRVLIKAALDRCRESIQRIKRGAAWRAHDQAGDKAADEFFLAEVIEDPPLLPDEAKVVAHYEARIRELEQQAAHIQQVIDAQITPQKENIAALRKAMSALFTDPASAKERFRARYKYTLRGVVDRENVVYQKLRIPQTDSAPADGTAAPAEERWWKIWLRPDDNTVEHELVSFETVIKETCDTGCEPILVYATDKAMQQEPLPLSDALKNFVRFDNRLFKQELLESSRTATHKRSANLGLGDASQSKRLQRSVSIDSMATNRASAGADSDDEMRDAPALIDNDSAFGGSDTAFADDAIPDLIDPHPNLPPRPASSSQLPSYEKVMEMESSVSPALAQVTLQDIKNSRAGGGGASAPPQMMEMQEWPNTNMQFLMRPPSGVIGAGSGNMADDGLPTEPPPLIDSDDVPKAGGGQSQAQAKANGI</sequence>
<dbReference type="Proteomes" id="UP001583172">
    <property type="component" value="Unassembled WGS sequence"/>
</dbReference>
<reference evidence="3 4" key="1">
    <citation type="journal article" date="2024" name="Commun. Biol.">
        <title>Comparative genomic analysis of thermophilic fungi reveals convergent evolutionary adaptations and gene losses.</title>
        <authorList>
            <person name="Steindorff A.S."/>
            <person name="Aguilar-Pontes M.V."/>
            <person name="Robinson A.J."/>
            <person name="Andreopoulos B."/>
            <person name="LaButti K."/>
            <person name="Kuo A."/>
            <person name="Mondo S."/>
            <person name="Riley R."/>
            <person name="Otillar R."/>
            <person name="Haridas S."/>
            <person name="Lipzen A."/>
            <person name="Grimwood J."/>
            <person name="Schmutz J."/>
            <person name="Clum A."/>
            <person name="Reid I.D."/>
            <person name="Moisan M.C."/>
            <person name="Butler G."/>
            <person name="Nguyen T.T.M."/>
            <person name="Dewar K."/>
            <person name="Conant G."/>
            <person name="Drula E."/>
            <person name="Henrissat B."/>
            <person name="Hansel C."/>
            <person name="Singer S."/>
            <person name="Hutchinson M.I."/>
            <person name="de Vries R.P."/>
            <person name="Natvig D.O."/>
            <person name="Powell A.J."/>
            <person name="Tsang A."/>
            <person name="Grigoriev I.V."/>
        </authorList>
    </citation>
    <scope>NUCLEOTIDE SEQUENCE [LARGE SCALE GENOMIC DNA]</scope>
    <source>
        <strain evidence="3 4">CBS 620.91</strain>
    </source>
</reference>
<keyword evidence="1" id="KW-0175">Coiled coil</keyword>
<protein>
    <recommendedName>
        <fullName evidence="5">Ubiquitin interaction domain-containing protein</fullName>
    </recommendedName>
</protein>